<keyword evidence="3" id="KW-1185">Reference proteome</keyword>
<dbReference type="RefSeq" id="WP_146825003.1">
    <property type="nucleotide sequence ID" value="NZ_AURB01000094.1"/>
</dbReference>
<dbReference type="AlphaFoldDB" id="A0A9E6ZE35"/>
<dbReference type="EMBL" id="CP080467">
    <property type="protein sequence ID" value="UNO47772.1"/>
    <property type="molecule type" value="Genomic_DNA"/>
</dbReference>
<proteinExistence type="predicted"/>
<dbReference type="Proteomes" id="UP000829401">
    <property type="component" value="Chromosome"/>
</dbReference>
<evidence type="ECO:0000313" key="3">
    <source>
        <dbReference type="Proteomes" id="UP000829401"/>
    </source>
</evidence>
<feature type="signal peptide" evidence="1">
    <location>
        <begin position="1"/>
        <end position="25"/>
    </location>
</feature>
<keyword evidence="1" id="KW-0732">Signal</keyword>
<dbReference type="KEGG" id="aaco:K1I37_13885"/>
<protein>
    <submittedName>
        <fullName evidence="2">Uncharacterized protein</fullName>
    </submittedName>
</protein>
<evidence type="ECO:0000313" key="2">
    <source>
        <dbReference type="EMBL" id="UNO47772.1"/>
    </source>
</evidence>
<gene>
    <name evidence="2" type="ORF">K1I37_13885</name>
</gene>
<name>A0A9E6ZE35_ALIAG</name>
<evidence type="ECO:0000256" key="1">
    <source>
        <dbReference type="SAM" id="SignalP"/>
    </source>
</evidence>
<organism evidence="2 3">
    <name type="scientific">Alicyclobacillus acidoterrestris (strain ATCC 49025 / DSM 3922 / CIP 106132 / NCIMB 13137 / GD3B)</name>
    <dbReference type="NCBI Taxonomy" id="1356854"/>
    <lineage>
        <taxon>Bacteria</taxon>
        <taxon>Bacillati</taxon>
        <taxon>Bacillota</taxon>
        <taxon>Bacilli</taxon>
        <taxon>Bacillales</taxon>
        <taxon>Alicyclobacillaceae</taxon>
        <taxon>Alicyclobacillus</taxon>
    </lineage>
</organism>
<accession>A0A9E6ZE35</accession>
<sequence length="179" mass="18664">MRKGIALALVSSFAIMGSTIGTAFASTAGFRPSTSYESSVVQQQVESGDVTSISPGLGQAAQQASSLLNPSVSISPEVLPGSGWTKVYSSTISDIGSTGYDTSDFYIGSALEVDASSYATAPQNSGGSYYIALWRDNGIFSSPTLVKSSATFPYCSRSRCLSVVSLPPLAERLQRQSAM</sequence>
<feature type="chain" id="PRO_5039044757" evidence="1">
    <location>
        <begin position="26"/>
        <end position="179"/>
    </location>
</feature>
<reference evidence="3" key="1">
    <citation type="journal article" date="2022" name="G3 (Bethesda)">
        <title>Unveiling the complete genome sequence of Alicyclobacillus acidoterrestris DSM 3922T, a taint-producing strain.</title>
        <authorList>
            <person name="Leonardo I.C."/>
            <person name="Barreto Crespo M.T."/>
            <person name="Gaspar F.B."/>
        </authorList>
    </citation>
    <scope>NUCLEOTIDE SEQUENCE [LARGE SCALE GENOMIC DNA]</scope>
    <source>
        <strain evidence="3">DSM 3922</strain>
    </source>
</reference>